<dbReference type="PATRIC" id="fig|1229276.3.peg.1086"/>
<feature type="domain" description="Outer membrane protein beta-barrel" evidence="2">
    <location>
        <begin position="31"/>
        <end position="193"/>
    </location>
</feature>
<dbReference type="STRING" id="1229276.DI53_1052"/>
<reference evidence="3 4" key="2">
    <citation type="journal article" date="2015" name="PLoS ONE">
        <title>Whole-Genome Optical Mapping and Finished Genome Sequence of Sphingobacterium deserti sp. nov., a New Species Isolated from the Western Desert of China.</title>
        <authorList>
            <person name="Teng C."/>
            <person name="Zhou Z."/>
            <person name="Molnar I."/>
            <person name="Li X."/>
            <person name="Tang R."/>
            <person name="Chen M."/>
            <person name="Wang L."/>
            <person name="Su S."/>
            <person name="Zhang W."/>
            <person name="Lin M."/>
        </authorList>
    </citation>
    <scope>NUCLEOTIDE SEQUENCE [LARGE SCALE GENOMIC DNA]</scope>
    <source>
        <strain evidence="4">ACCC05744</strain>
    </source>
</reference>
<dbReference type="RefSeq" id="WP_037496239.1">
    <property type="nucleotide sequence ID" value="NZ_JJMU01000015.1"/>
</dbReference>
<protein>
    <recommendedName>
        <fullName evidence="2">Outer membrane protein beta-barrel domain-containing protein</fullName>
    </recommendedName>
</protein>
<dbReference type="Proteomes" id="UP000031802">
    <property type="component" value="Unassembled WGS sequence"/>
</dbReference>
<keyword evidence="1" id="KW-0732">Signal</keyword>
<evidence type="ECO:0000259" key="2">
    <source>
        <dbReference type="Pfam" id="PF13568"/>
    </source>
</evidence>
<organism evidence="3 4">
    <name type="scientific">Sphingobacterium deserti</name>
    <dbReference type="NCBI Taxonomy" id="1229276"/>
    <lineage>
        <taxon>Bacteria</taxon>
        <taxon>Pseudomonadati</taxon>
        <taxon>Bacteroidota</taxon>
        <taxon>Sphingobacteriia</taxon>
        <taxon>Sphingobacteriales</taxon>
        <taxon>Sphingobacteriaceae</taxon>
        <taxon>Sphingobacterium</taxon>
    </lineage>
</organism>
<dbReference type="InterPro" id="IPR025665">
    <property type="entry name" value="Beta-barrel_OMP_2"/>
</dbReference>
<dbReference type="AlphaFoldDB" id="A0A0B8T207"/>
<evidence type="ECO:0000313" key="3">
    <source>
        <dbReference type="EMBL" id="KGE15187.1"/>
    </source>
</evidence>
<feature type="chain" id="PRO_5002138570" description="Outer membrane protein beta-barrel domain-containing protein" evidence="1">
    <location>
        <begin position="25"/>
        <end position="214"/>
    </location>
</feature>
<accession>A0A0B8T207</accession>
<dbReference type="eggNOG" id="ENOG5032SAW">
    <property type="taxonomic scope" value="Bacteria"/>
</dbReference>
<comment type="caution">
    <text evidence="3">The sequence shown here is derived from an EMBL/GenBank/DDBJ whole genome shotgun (WGS) entry which is preliminary data.</text>
</comment>
<feature type="signal peptide" evidence="1">
    <location>
        <begin position="1"/>
        <end position="24"/>
    </location>
</feature>
<keyword evidence="4" id="KW-1185">Reference proteome</keyword>
<sequence length="214" mass="23242">MTSLFKISLFSVLFMLLTVHSAKAQYAAYDRNMSLGLTFSPNMSWLNYEDGSSAEDSPKAGYAYGLIADLGFARNYYFSTGLLINTLYSGAKLPVDGGTDPVAQIYRLQYAEVPLAIKLKTNDGGAGRFYGQFGFTAGVKVSGKERPESRTDYRAIDGDDVFRLGLLIGAGAEWRLSNSLSALTGLSYNNGFTRAMKSGSPKLSYASFNIGLLF</sequence>
<dbReference type="Pfam" id="PF13568">
    <property type="entry name" value="OMP_b-brl_2"/>
    <property type="match status" value="1"/>
</dbReference>
<name>A0A0B8T207_9SPHI</name>
<evidence type="ECO:0000313" key="4">
    <source>
        <dbReference type="Proteomes" id="UP000031802"/>
    </source>
</evidence>
<dbReference type="OrthoDB" id="978236at2"/>
<proteinExistence type="predicted"/>
<evidence type="ECO:0000256" key="1">
    <source>
        <dbReference type="SAM" id="SignalP"/>
    </source>
</evidence>
<gene>
    <name evidence="3" type="ORF">DI53_1052</name>
</gene>
<reference evidence="4" key="1">
    <citation type="submission" date="2014-04" db="EMBL/GenBank/DDBJ databases">
        <title>Whole-Genome optical mapping and complete genome sequence of Sphingobacterium deserti sp. nov., a new spaces isolated from desert in the west of China.</title>
        <authorList>
            <person name="Teng C."/>
            <person name="Zhou Z."/>
            <person name="Li X."/>
            <person name="Chen M."/>
            <person name="Lin M."/>
            <person name="Wang L."/>
            <person name="Su S."/>
            <person name="Zhang C."/>
            <person name="Zhang W."/>
        </authorList>
    </citation>
    <scope>NUCLEOTIDE SEQUENCE [LARGE SCALE GENOMIC DNA]</scope>
    <source>
        <strain evidence="4">ACCC05744</strain>
    </source>
</reference>
<dbReference type="EMBL" id="JJMU01000015">
    <property type="protein sequence ID" value="KGE15187.1"/>
    <property type="molecule type" value="Genomic_DNA"/>
</dbReference>